<dbReference type="Pfam" id="PF04377">
    <property type="entry name" value="ATE_C"/>
    <property type="match status" value="1"/>
</dbReference>
<comment type="catalytic activity">
    <reaction evidence="4">
        <text>N-terminal L-aspartyl-[protein] + L-leucyl-tRNA(Leu) = N-terminal L-leucyl-L-aspartyl-[protein] + tRNA(Leu) + H(+)</text>
        <dbReference type="Rhea" id="RHEA:50420"/>
        <dbReference type="Rhea" id="RHEA-COMP:9613"/>
        <dbReference type="Rhea" id="RHEA-COMP:9622"/>
        <dbReference type="Rhea" id="RHEA-COMP:12669"/>
        <dbReference type="Rhea" id="RHEA-COMP:12674"/>
        <dbReference type="ChEBI" id="CHEBI:15378"/>
        <dbReference type="ChEBI" id="CHEBI:64720"/>
        <dbReference type="ChEBI" id="CHEBI:78442"/>
        <dbReference type="ChEBI" id="CHEBI:78494"/>
        <dbReference type="ChEBI" id="CHEBI:133042"/>
        <dbReference type="EC" id="2.3.2.29"/>
    </reaction>
</comment>
<comment type="caution">
    <text evidence="8">The sequence shown here is derived from an EMBL/GenBank/DDBJ whole genome shotgun (WGS) entry which is preliminary data.</text>
</comment>
<evidence type="ECO:0000313" key="8">
    <source>
        <dbReference type="EMBL" id="SAL11785.1"/>
    </source>
</evidence>
<dbReference type="EC" id="2.3.2.29" evidence="4"/>
<dbReference type="NCBIfam" id="NF002341">
    <property type="entry name" value="PRK01305.1-1"/>
    <property type="match status" value="1"/>
</dbReference>
<evidence type="ECO:0000259" key="6">
    <source>
        <dbReference type="Pfam" id="PF04376"/>
    </source>
</evidence>
<dbReference type="InterPro" id="IPR007471">
    <property type="entry name" value="N-end_Aminoacyl_Trfase_N"/>
</dbReference>
<dbReference type="HAMAP" id="MF_00689">
    <property type="entry name" value="Bpt"/>
    <property type="match status" value="1"/>
</dbReference>
<evidence type="ECO:0000256" key="5">
    <source>
        <dbReference type="SAM" id="MobiDB-lite"/>
    </source>
</evidence>
<feature type="domain" description="N-end aminoacyl transferase N-terminal" evidence="6">
    <location>
        <begin position="42"/>
        <end position="112"/>
    </location>
</feature>
<dbReference type="InterPro" id="IPR017138">
    <property type="entry name" value="Asp_Glu_LeuTrfase"/>
</dbReference>
<dbReference type="GO" id="GO:0004057">
    <property type="term" value="F:arginyl-tRNA--protein transferase activity"/>
    <property type="evidence" value="ECO:0007669"/>
    <property type="project" value="InterPro"/>
</dbReference>
<feature type="domain" description="N-end rule aminoacyl transferase C-terminal" evidence="7">
    <location>
        <begin position="132"/>
        <end position="262"/>
    </location>
</feature>
<keyword evidence="2 4" id="KW-0808">Transferase</keyword>
<keyword evidence="1 4" id="KW-0963">Cytoplasm</keyword>
<dbReference type="PANTHER" id="PTHR21367:SF1">
    <property type="entry name" value="ARGINYL-TRNA--PROTEIN TRANSFERASE 1"/>
    <property type="match status" value="1"/>
</dbReference>
<evidence type="ECO:0000259" key="7">
    <source>
        <dbReference type="Pfam" id="PF04377"/>
    </source>
</evidence>
<dbReference type="GO" id="GO:0005737">
    <property type="term" value="C:cytoplasm"/>
    <property type="evidence" value="ECO:0007669"/>
    <property type="project" value="UniProtKB-SubCell"/>
</dbReference>
<protein>
    <recommendedName>
        <fullName evidence="4">Aspartate/glutamate leucyltransferase</fullName>
        <ecNumber evidence="4">2.3.2.29</ecNumber>
    </recommendedName>
</protein>
<dbReference type="GO" id="GO:0008914">
    <property type="term" value="F:leucyl-tRNA--protein transferase activity"/>
    <property type="evidence" value="ECO:0007669"/>
    <property type="project" value="UniProtKB-UniRule"/>
</dbReference>
<feature type="region of interest" description="Disordered" evidence="5">
    <location>
        <begin position="1"/>
        <end position="22"/>
    </location>
</feature>
<feature type="compositionally biased region" description="Basic and acidic residues" evidence="5">
    <location>
        <begin position="1"/>
        <end position="14"/>
    </location>
</feature>
<keyword evidence="9" id="KW-1185">Reference proteome</keyword>
<dbReference type="InterPro" id="IPR016181">
    <property type="entry name" value="Acyl_CoA_acyltransferase"/>
</dbReference>
<dbReference type="InterPro" id="IPR030700">
    <property type="entry name" value="N-end_Aminoacyl_Trfase"/>
</dbReference>
<evidence type="ECO:0000256" key="4">
    <source>
        <dbReference type="HAMAP-Rule" id="MF_00689"/>
    </source>
</evidence>
<dbReference type="Proteomes" id="UP000054770">
    <property type="component" value="Unassembled WGS sequence"/>
</dbReference>
<accession>A0A158EWD4</accession>
<keyword evidence="3 4" id="KW-0012">Acyltransferase</keyword>
<feature type="region of interest" description="Disordered" evidence="5">
    <location>
        <begin position="274"/>
        <end position="295"/>
    </location>
</feature>
<dbReference type="Pfam" id="PF04376">
    <property type="entry name" value="ATE_N"/>
    <property type="match status" value="1"/>
</dbReference>
<comment type="function">
    <text evidence="4">Functions in the N-end rule pathway of protein degradation where it conjugates Leu from its aminoacyl-tRNA to the N-termini of proteins containing an N-terminal aspartate or glutamate.</text>
</comment>
<dbReference type="InterPro" id="IPR007472">
    <property type="entry name" value="N-end_Aminoacyl_Trfase_C"/>
</dbReference>
<evidence type="ECO:0000256" key="2">
    <source>
        <dbReference type="ARBA" id="ARBA00022679"/>
    </source>
</evidence>
<dbReference type="AlphaFoldDB" id="A0A158EWD4"/>
<comment type="similarity">
    <text evidence="4">Belongs to the R-transferase family. Bpt subfamily.</text>
</comment>
<dbReference type="EMBL" id="FCON02000001">
    <property type="protein sequence ID" value="SAL11785.1"/>
    <property type="molecule type" value="Genomic_DNA"/>
</dbReference>
<dbReference type="PIRSF" id="PIRSF037208">
    <property type="entry name" value="ATE_pro_prd"/>
    <property type="match status" value="1"/>
</dbReference>
<reference evidence="8" key="1">
    <citation type="submission" date="2016-01" db="EMBL/GenBank/DDBJ databases">
        <authorList>
            <person name="Peeters C."/>
        </authorList>
    </citation>
    <scope>NUCLEOTIDE SEQUENCE [LARGE SCALE GENOMIC DNA]</scope>
    <source>
        <strain evidence="8">LMG 22940</strain>
    </source>
</reference>
<name>A0A158EWD4_9BURK</name>
<proteinExistence type="inferred from homology"/>
<organism evidence="8 9">
    <name type="scientific">Caballeronia choica</name>
    <dbReference type="NCBI Taxonomy" id="326476"/>
    <lineage>
        <taxon>Bacteria</taxon>
        <taxon>Pseudomonadati</taxon>
        <taxon>Pseudomonadota</taxon>
        <taxon>Betaproteobacteria</taxon>
        <taxon>Burkholderiales</taxon>
        <taxon>Burkholderiaceae</taxon>
        <taxon>Caballeronia</taxon>
    </lineage>
</organism>
<evidence type="ECO:0000256" key="3">
    <source>
        <dbReference type="ARBA" id="ARBA00023315"/>
    </source>
</evidence>
<dbReference type="PANTHER" id="PTHR21367">
    <property type="entry name" value="ARGININE-TRNA-PROTEIN TRANSFERASE 1"/>
    <property type="match status" value="1"/>
</dbReference>
<dbReference type="NCBIfam" id="NF002346">
    <property type="entry name" value="PRK01305.2-3"/>
    <property type="match status" value="1"/>
</dbReference>
<comment type="catalytic activity">
    <reaction evidence="4">
        <text>N-terminal L-glutamyl-[protein] + L-leucyl-tRNA(Leu) = N-terminal L-leucyl-L-glutamyl-[protein] + tRNA(Leu) + H(+)</text>
        <dbReference type="Rhea" id="RHEA:50412"/>
        <dbReference type="Rhea" id="RHEA-COMP:9613"/>
        <dbReference type="Rhea" id="RHEA-COMP:9622"/>
        <dbReference type="Rhea" id="RHEA-COMP:12664"/>
        <dbReference type="Rhea" id="RHEA-COMP:12668"/>
        <dbReference type="ChEBI" id="CHEBI:15378"/>
        <dbReference type="ChEBI" id="CHEBI:64721"/>
        <dbReference type="ChEBI" id="CHEBI:78442"/>
        <dbReference type="ChEBI" id="CHEBI:78494"/>
        <dbReference type="ChEBI" id="CHEBI:133041"/>
        <dbReference type="EC" id="2.3.2.29"/>
    </reaction>
</comment>
<evidence type="ECO:0000256" key="1">
    <source>
        <dbReference type="ARBA" id="ARBA00022490"/>
    </source>
</evidence>
<sequence>MAYPRSVRDREKTPARAANVTHPNELPLSPLSALQFYATAPYPCSYLEGRVARSQVATPSHLINSDVYTELVKAGFRRSGVFTYRPYCDGCRACVPVRVPVERFMPNRTQRRVWKQHGSLVASVAPLHYDEEHYALYMRYQSARHAGGGMDRDSRDQYEQFLLQSRINSRLVEFREPVHPGHPDTPGELRMISMIDILGDGLSSVYTFFEPGLARTSFGTYNILWQIEQAKSLDLPHVYLGYWIRESEKMAYKANFRPLEGLVDGNWSLLDPSTMHSAGTPPMPGKMSRNERGVP</sequence>
<dbReference type="SUPFAM" id="SSF55729">
    <property type="entry name" value="Acyl-CoA N-acyltransferases (Nat)"/>
    <property type="match status" value="1"/>
</dbReference>
<comment type="subcellular location">
    <subcellularLocation>
        <location evidence="4">Cytoplasm</location>
    </subcellularLocation>
</comment>
<evidence type="ECO:0000313" key="9">
    <source>
        <dbReference type="Proteomes" id="UP000054770"/>
    </source>
</evidence>
<dbReference type="NCBIfam" id="NF002342">
    <property type="entry name" value="PRK01305.1-3"/>
    <property type="match status" value="1"/>
</dbReference>
<gene>
    <name evidence="4" type="primary">bpt</name>
    <name evidence="8" type="ORF">AWB68_00049</name>
</gene>
<dbReference type="GO" id="GO:0071596">
    <property type="term" value="P:ubiquitin-dependent protein catabolic process via the N-end rule pathway"/>
    <property type="evidence" value="ECO:0007669"/>
    <property type="project" value="InterPro"/>
</dbReference>